<keyword evidence="2" id="KW-1185">Reference proteome</keyword>
<protein>
    <submittedName>
        <fullName evidence="1">Uncharacterized protein</fullName>
    </submittedName>
</protein>
<dbReference type="Proteomes" id="UP000013261">
    <property type="component" value="Unassembled WGS sequence"/>
</dbReference>
<name>N9MJ92_9GAMM</name>
<proteinExistence type="predicted"/>
<dbReference type="PATRIC" id="fig|1217703.3.peg.1419"/>
<dbReference type="AlphaFoldDB" id="N9MJ92"/>
<reference evidence="1 2" key="1">
    <citation type="submission" date="2013-02" db="EMBL/GenBank/DDBJ databases">
        <title>The Genome Sequence of Acinetobacter sp. ANC 4105.</title>
        <authorList>
            <consortium name="The Broad Institute Genome Sequencing Platform"/>
            <consortium name="The Broad Institute Genome Sequencing Center for Infectious Disease"/>
            <person name="Cerqueira G."/>
            <person name="Feldgarden M."/>
            <person name="Courvalin P."/>
            <person name="Perichon B."/>
            <person name="Grillot-Courvalin C."/>
            <person name="Clermont D."/>
            <person name="Rocha E."/>
            <person name="Yoon E.-J."/>
            <person name="Nemec A."/>
            <person name="Walker B."/>
            <person name="Young S.K."/>
            <person name="Zeng Q."/>
            <person name="Gargeya S."/>
            <person name="Fitzgerald M."/>
            <person name="Haas B."/>
            <person name="Abouelleil A."/>
            <person name="Alvarado L."/>
            <person name="Arachchi H.M."/>
            <person name="Berlin A.M."/>
            <person name="Chapman S.B."/>
            <person name="Dewar J."/>
            <person name="Goldberg J."/>
            <person name="Griggs A."/>
            <person name="Gujja S."/>
            <person name="Hansen M."/>
            <person name="Howarth C."/>
            <person name="Imamovic A."/>
            <person name="Larimer J."/>
            <person name="McCowan C."/>
            <person name="Murphy C."/>
            <person name="Neiman D."/>
            <person name="Pearson M."/>
            <person name="Priest M."/>
            <person name="Roberts A."/>
            <person name="Saif S."/>
            <person name="Shea T."/>
            <person name="Sisk P."/>
            <person name="Sykes S."/>
            <person name="Wortman J."/>
            <person name="Nusbaum C."/>
            <person name="Birren B."/>
        </authorList>
    </citation>
    <scope>NUCLEOTIDE SEQUENCE [LARGE SCALE GENOMIC DNA]</scope>
    <source>
        <strain evidence="1 2">ANC 4105</strain>
    </source>
</reference>
<evidence type="ECO:0000313" key="2">
    <source>
        <dbReference type="Proteomes" id="UP000013261"/>
    </source>
</evidence>
<accession>N9MJ92</accession>
<sequence length="54" mass="6283">MYKAGHIDYKAKLQNFIGETKDVALRDKYKSLYDSDIESFYGTDSPDYVPESLR</sequence>
<gene>
    <name evidence="1" type="ORF">F904_01479</name>
</gene>
<evidence type="ECO:0000313" key="1">
    <source>
        <dbReference type="EMBL" id="ENW93355.1"/>
    </source>
</evidence>
<organism evidence="1 2">
    <name type="scientific">Acinetobacter dispersus</name>
    <dbReference type="NCBI Taxonomy" id="70348"/>
    <lineage>
        <taxon>Bacteria</taxon>
        <taxon>Pseudomonadati</taxon>
        <taxon>Pseudomonadota</taxon>
        <taxon>Gammaproteobacteria</taxon>
        <taxon>Moraxellales</taxon>
        <taxon>Moraxellaceae</taxon>
        <taxon>Acinetobacter</taxon>
    </lineage>
</organism>
<dbReference type="EMBL" id="APRL01000012">
    <property type="protein sequence ID" value="ENW93355.1"/>
    <property type="molecule type" value="Genomic_DNA"/>
</dbReference>
<dbReference type="HOGENOM" id="CLU_3039452_0_0_6"/>
<comment type="caution">
    <text evidence="1">The sequence shown here is derived from an EMBL/GenBank/DDBJ whole genome shotgun (WGS) entry which is preliminary data.</text>
</comment>